<sequence length="339" mass="37527">MKYRRLGESGLRVSRLCLGTMMFGLRTEVAEAERIVADATEAGVNFIDTADQYADGESERITGRAIAARRHDWVLATKVCNPMGQDVNRRGLGRKWILQACDESLTRLGSDYIDVYYMHKEDIGTPLEESVRAMADLIAAGKVRYFALSNFRAWRLAEICNLCDQAGIDRPVALQPYYNAFNRMPEVELLPACDHYGLGVVPYSPMARGVLSGKYDPDSAPPSGSRAGAQDTRMMQTEWRRESLVLARQVLAHAEKRGVTAGQFATAWVLNNRFVSSVIAGPRTFEQWRDYLGALDFAFTAEDEALIDGMVSPGHPSTPGYNDPAYPIEGRPTYTAAPG</sequence>
<keyword evidence="1" id="KW-0560">Oxidoreductase</keyword>
<dbReference type="GO" id="GO:0016491">
    <property type="term" value="F:oxidoreductase activity"/>
    <property type="evidence" value="ECO:0007669"/>
    <property type="project" value="UniProtKB-KW"/>
</dbReference>
<evidence type="ECO:0000313" key="5">
    <source>
        <dbReference type="Proteomes" id="UP000192917"/>
    </source>
</evidence>
<dbReference type="FunFam" id="3.20.20.100:FF:000004">
    <property type="entry name" value="Oxidoreductase, aldo/keto reductase"/>
    <property type="match status" value="1"/>
</dbReference>
<dbReference type="GO" id="GO:0005829">
    <property type="term" value="C:cytosol"/>
    <property type="evidence" value="ECO:0007669"/>
    <property type="project" value="TreeGrafter"/>
</dbReference>
<dbReference type="InterPro" id="IPR036812">
    <property type="entry name" value="NAD(P)_OxRdtase_dom_sf"/>
</dbReference>
<dbReference type="STRING" id="560819.SAMN05428998_101156"/>
<dbReference type="AlphaFoldDB" id="A0A1Y6B4G8"/>
<name>A0A1Y6B4G8_9PROT</name>
<feature type="domain" description="NADP-dependent oxidoreductase" evidence="3">
    <location>
        <begin position="15"/>
        <end position="309"/>
    </location>
</feature>
<feature type="region of interest" description="Disordered" evidence="2">
    <location>
        <begin position="312"/>
        <end position="339"/>
    </location>
</feature>
<dbReference type="Gene3D" id="3.20.20.100">
    <property type="entry name" value="NADP-dependent oxidoreductase domain"/>
    <property type="match status" value="1"/>
</dbReference>
<proteinExistence type="predicted"/>
<reference evidence="4 5" key="1">
    <citation type="submission" date="2017-04" db="EMBL/GenBank/DDBJ databases">
        <authorList>
            <person name="Afonso C.L."/>
            <person name="Miller P.J."/>
            <person name="Scott M.A."/>
            <person name="Spackman E."/>
            <person name="Goraichik I."/>
            <person name="Dimitrov K.M."/>
            <person name="Suarez D.L."/>
            <person name="Swayne D.E."/>
        </authorList>
    </citation>
    <scope>NUCLEOTIDE SEQUENCE [LARGE SCALE GENOMIC DNA]</scope>
    <source>
        <strain evidence="4 5">USBA 355</strain>
    </source>
</reference>
<dbReference type="InterPro" id="IPR023210">
    <property type="entry name" value="NADP_OxRdtase_dom"/>
</dbReference>
<evidence type="ECO:0000256" key="1">
    <source>
        <dbReference type="ARBA" id="ARBA00023002"/>
    </source>
</evidence>
<dbReference type="SUPFAM" id="SSF51430">
    <property type="entry name" value="NAD(P)-linked oxidoreductase"/>
    <property type="match status" value="1"/>
</dbReference>
<accession>A0A1Y6B4G8</accession>
<dbReference type="PRINTS" id="PR00069">
    <property type="entry name" value="ALDKETRDTASE"/>
</dbReference>
<protein>
    <submittedName>
        <fullName evidence="4">Predicted oxidoreductase</fullName>
    </submittedName>
</protein>
<dbReference type="EMBL" id="FWZX01000001">
    <property type="protein sequence ID" value="SME88944.1"/>
    <property type="molecule type" value="Genomic_DNA"/>
</dbReference>
<evidence type="ECO:0000256" key="2">
    <source>
        <dbReference type="SAM" id="MobiDB-lite"/>
    </source>
</evidence>
<dbReference type="PANTHER" id="PTHR43364:SF4">
    <property type="entry name" value="NAD(P)-LINKED OXIDOREDUCTASE SUPERFAMILY PROTEIN"/>
    <property type="match status" value="1"/>
</dbReference>
<gene>
    <name evidence="4" type="ORF">SAMN05428998_101156</name>
</gene>
<organism evidence="4 5">
    <name type="scientific">Tistlia consotensis USBA 355</name>
    <dbReference type="NCBI Taxonomy" id="560819"/>
    <lineage>
        <taxon>Bacteria</taxon>
        <taxon>Pseudomonadati</taxon>
        <taxon>Pseudomonadota</taxon>
        <taxon>Alphaproteobacteria</taxon>
        <taxon>Rhodospirillales</taxon>
        <taxon>Rhodovibrionaceae</taxon>
        <taxon>Tistlia</taxon>
    </lineage>
</organism>
<dbReference type="Pfam" id="PF00248">
    <property type="entry name" value="Aldo_ket_red"/>
    <property type="match status" value="1"/>
</dbReference>
<evidence type="ECO:0000313" key="4">
    <source>
        <dbReference type="EMBL" id="SME88944.1"/>
    </source>
</evidence>
<dbReference type="PANTHER" id="PTHR43364">
    <property type="entry name" value="NADH-SPECIFIC METHYLGLYOXAL REDUCTASE-RELATED"/>
    <property type="match status" value="1"/>
</dbReference>
<dbReference type="InterPro" id="IPR050523">
    <property type="entry name" value="AKR_Detox_Biosynth"/>
</dbReference>
<evidence type="ECO:0000259" key="3">
    <source>
        <dbReference type="Pfam" id="PF00248"/>
    </source>
</evidence>
<keyword evidence="5" id="KW-1185">Reference proteome</keyword>
<dbReference type="Proteomes" id="UP000192917">
    <property type="component" value="Unassembled WGS sequence"/>
</dbReference>
<dbReference type="InterPro" id="IPR020471">
    <property type="entry name" value="AKR"/>
</dbReference>